<evidence type="ECO:0000256" key="14">
    <source>
        <dbReference type="SAM" id="Phobius"/>
    </source>
</evidence>
<evidence type="ECO:0000256" key="12">
    <source>
        <dbReference type="ARBA" id="ARBA00034030"/>
    </source>
</evidence>
<feature type="transmembrane region" description="Helical" evidence="14">
    <location>
        <begin position="86"/>
        <end position="104"/>
    </location>
</feature>
<dbReference type="Pfam" id="PF12250">
    <property type="entry name" value="AftA_N"/>
    <property type="match status" value="1"/>
</dbReference>
<evidence type="ECO:0000256" key="1">
    <source>
        <dbReference type="ARBA" id="ARBA00004651"/>
    </source>
</evidence>
<feature type="transmembrane region" description="Helical" evidence="14">
    <location>
        <begin position="337"/>
        <end position="359"/>
    </location>
</feature>
<keyword evidence="6" id="KW-1003">Cell membrane</keyword>
<evidence type="ECO:0000313" key="17">
    <source>
        <dbReference type="EMBL" id="MBC9711732.1"/>
    </source>
</evidence>
<gene>
    <name evidence="17" type="ORF">H9Y04_04005</name>
</gene>
<dbReference type="Proteomes" id="UP000642284">
    <property type="component" value="Unassembled WGS sequence"/>
</dbReference>
<evidence type="ECO:0000259" key="15">
    <source>
        <dbReference type="Pfam" id="PF12249"/>
    </source>
</evidence>
<accession>A0ABR7SAU3</accession>
<feature type="transmembrane region" description="Helical" evidence="14">
    <location>
        <begin position="30"/>
        <end position="49"/>
    </location>
</feature>
<evidence type="ECO:0000259" key="16">
    <source>
        <dbReference type="Pfam" id="PF12250"/>
    </source>
</evidence>
<feature type="region of interest" description="Disordered" evidence="13">
    <location>
        <begin position="1"/>
        <end position="20"/>
    </location>
</feature>
<comment type="subcellular location">
    <subcellularLocation>
        <location evidence="1">Cell membrane</location>
        <topology evidence="1">Multi-pass membrane protein</topology>
    </subcellularLocation>
</comment>
<dbReference type="Pfam" id="PF12249">
    <property type="entry name" value="AftA_C"/>
    <property type="match status" value="1"/>
</dbReference>
<evidence type="ECO:0000256" key="13">
    <source>
        <dbReference type="SAM" id="MobiDB-lite"/>
    </source>
</evidence>
<evidence type="ECO:0000256" key="2">
    <source>
        <dbReference type="ARBA" id="ARBA00004776"/>
    </source>
</evidence>
<evidence type="ECO:0000256" key="8">
    <source>
        <dbReference type="ARBA" id="ARBA00022692"/>
    </source>
</evidence>
<protein>
    <recommendedName>
        <fullName evidence="5">Galactan 5-O-arabinofuranosyltransferase</fullName>
        <ecNumber evidence="4">2.4.2.46</ecNumber>
    </recommendedName>
    <alternativeName>
        <fullName evidence="11">Arabinofuranosyltransferase AftA</fullName>
    </alternativeName>
</protein>
<keyword evidence="7" id="KW-0808">Transferase</keyword>
<comment type="similarity">
    <text evidence="3">Belongs to the glycosyltransferase 85 family.</text>
</comment>
<feature type="transmembrane region" description="Helical" evidence="14">
    <location>
        <begin position="61"/>
        <end position="80"/>
    </location>
</feature>
<name>A0ABR7SAU3_9ACTN</name>
<feature type="domain" description="Arabinofuranosyltransferase AftA C-terminal" evidence="15">
    <location>
        <begin position="466"/>
        <end position="602"/>
    </location>
</feature>
<dbReference type="EC" id="2.4.2.46" evidence="4"/>
<keyword evidence="9 14" id="KW-1133">Transmembrane helix</keyword>
<keyword evidence="18" id="KW-1185">Reference proteome</keyword>
<sequence length="608" mass="64870">MTSLTVRQRTKPAPAPAGLPPAPAVPGRHLALGAVLAVTAALLVQFAAARFPIAEPTRADTVATAAATATLLAALAWLTLRGRPGLAAYPLLGALPAGILALPLHGTPLFLGGLTGDNQFRTQYVTRYAAEAGLADVTFEGLPPLYPPAWFWLTGRAAHLAGAEAWTAYKPAAITTVALGTALAYGLWSRIVTPRFALPLAVATLLSAFQATAFGVHEPYAWIVAAPMPPLAVLAHRALAARRAPRAVLLGCGLYLGIAALTYTLLAAFWALALTVMALTFLRRRGLRTLLLRLSAVAAVALPLALIVWGPYLAAALPAGMPPNPALRYIPVQQTSFPLPMTEPSVTGVLCLAGTAWLLARAHRDTLARALLTLVAACYLWCLLSQLAVLLGASLLSFRVHPVLFAALYASGVLAAAEALPWLRERIRPAAVAALAAVLALGAVQTVPDALHHEFDTAYGPRPPADIIRVLAQITGRPPQELTVLTDNWRLMSGAAYHGYLTAEPVYAHPLADFAGRTEEVRAWSRLTDPAAFTARLDHGPYDAPEAFVLRRAPHAYEIDLGRDNYPHQPNRISLPTRLPAALFDPRRFERRDAGPYTVLVRKEVIHP</sequence>
<dbReference type="EMBL" id="JACTVJ010000003">
    <property type="protein sequence ID" value="MBC9711732.1"/>
    <property type="molecule type" value="Genomic_DNA"/>
</dbReference>
<feature type="transmembrane region" description="Helical" evidence="14">
    <location>
        <begin position="403"/>
        <end position="423"/>
    </location>
</feature>
<feature type="transmembrane region" description="Helical" evidence="14">
    <location>
        <begin position="371"/>
        <end position="397"/>
    </location>
</feature>
<organism evidence="17 18">
    <name type="scientific">Streptomyces polyasparticus</name>
    <dbReference type="NCBI Taxonomy" id="2767826"/>
    <lineage>
        <taxon>Bacteria</taxon>
        <taxon>Bacillati</taxon>
        <taxon>Actinomycetota</taxon>
        <taxon>Actinomycetes</taxon>
        <taxon>Kitasatosporales</taxon>
        <taxon>Streptomycetaceae</taxon>
        <taxon>Streptomyces</taxon>
    </lineage>
</organism>
<evidence type="ECO:0000313" key="18">
    <source>
        <dbReference type="Proteomes" id="UP000642284"/>
    </source>
</evidence>
<evidence type="ECO:0000256" key="10">
    <source>
        <dbReference type="ARBA" id="ARBA00023136"/>
    </source>
</evidence>
<evidence type="ECO:0000256" key="9">
    <source>
        <dbReference type="ARBA" id="ARBA00022989"/>
    </source>
</evidence>
<keyword evidence="10 14" id="KW-0472">Membrane</keyword>
<evidence type="ECO:0000256" key="3">
    <source>
        <dbReference type="ARBA" id="ARBA00009655"/>
    </source>
</evidence>
<keyword evidence="8 14" id="KW-0812">Transmembrane</keyword>
<comment type="pathway">
    <text evidence="2">Cell wall biogenesis; cell wall polysaccharide biosynthesis.</text>
</comment>
<reference evidence="17 18" key="1">
    <citation type="submission" date="2020-08" db="EMBL/GenBank/DDBJ databases">
        <title>Genemic of Streptomyces polyaspartic.</title>
        <authorList>
            <person name="Liu W."/>
        </authorList>
    </citation>
    <scope>NUCLEOTIDE SEQUENCE [LARGE SCALE GENOMIC DNA]</scope>
    <source>
        <strain evidence="17 18">TRM66268-LWL</strain>
    </source>
</reference>
<comment type="catalytic activity">
    <reaction evidence="12">
        <text>Adds an alpha-D-arabinofuranosyl group from trans,octacis-decaprenylphospho-beta-D-arabinofuranose at the 5-O-position of the eighth, tenth and twelfth galactofuranose unit of the galactofuranan chain of [beta-D-galactofuranosyl-(1-&gt;5)-beta-D-galactofuranosyl-(1-&gt;6)]14-beta-D-galactofuranosyl-(1-&gt;5)-beta-D-galactofuranosyl-(1-&gt;4)-alpha-L-rhamnopyranosyl-(1-&gt;3)-N-acetyl-alpha-D-glucosaminyl-diphospho-trans,octacis-decaprenol.</text>
        <dbReference type="EC" id="2.4.2.46"/>
    </reaction>
</comment>
<evidence type="ECO:0000256" key="11">
    <source>
        <dbReference type="ARBA" id="ARBA00033184"/>
    </source>
</evidence>
<feature type="transmembrane region" description="Helical" evidence="14">
    <location>
        <begin position="254"/>
        <end position="282"/>
    </location>
</feature>
<evidence type="ECO:0000256" key="7">
    <source>
        <dbReference type="ARBA" id="ARBA00022679"/>
    </source>
</evidence>
<feature type="transmembrane region" description="Helical" evidence="14">
    <location>
        <begin position="430"/>
        <end position="447"/>
    </location>
</feature>
<evidence type="ECO:0000256" key="5">
    <source>
        <dbReference type="ARBA" id="ARBA00020482"/>
    </source>
</evidence>
<feature type="domain" description="Arabinofuranosyltransferase AftA N-terminal" evidence="16">
    <location>
        <begin position="34"/>
        <end position="431"/>
    </location>
</feature>
<dbReference type="RefSeq" id="WP_187812240.1">
    <property type="nucleotide sequence ID" value="NZ_JACTVJ010000003.1"/>
</dbReference>
<dbReference type="InterPro" id="IPR020963">
    <property type="entry name" value="ArabinofuranosylTrfase_AftA_N"/>
</dbReference>
<feature type="transmembrane region" description="Helical" evidence="14">
    <location>
        <begin position="294"/>
        <end position="317"/>
    </location>
</feature>
<evidence type="ECO:0000256" key="6">
    <source>
        <dbReference type="ARBA" id="ARBA00022475"/>
    </source>
</evidence>
<dbReference type="InterPro" id="IPR020959">
    <property type="entry name" value="ArabinofuranosylTrfase_AftA_C"/>
</dbReference>
<feature type="transmembrane region" description="Helical" evidence="14">
    <location>
        <begin position="196"/>
        <end position="216"/>
    </location>
</feature>
<evidence type="ECO:0000256" key="4">
    <source>
        <dbReference type="ARBA" id="ARBA00012037"/>
    </source>
</evidence>
<comment type="caution">
    <text evidence="17">The sequence shown here is derived from an EMBL/GenBank/DDBJ whole genome shotgun (WGS) entry which is preliminary data.</text>
</comment>
<proteinExistence type="inferred from homology"/>